<dbReference type="Proteomes" id="UP000184038">
    <property type="component" value="Unassembled WGS sequence"/>
</dbReference>
<dbReference type="AlphaFoldDB" id="A0A1M7I8R6"/>
<gene>
    <name evidence="2" type="ORF">SAMN02746066_01728</name>
</gene>
<dbReference type="STRING" id="1120996.SAMN02746066_01728"/>
<name>A0A1M7I8R6_9FIRM</name>
<dbReference type="PROSITE" id="PS50075">
    <property type="entry name" value="CARRIER"/>
    <property type="match status" value="1"/>
</dbReference>
<evidence type="ECO:0000259" key="1">
    <source>
        <dbReference type="PROSITE" id="PS50075"/>
    </source>
</evidence>
<reference evidence="2 3" key="1">
    <citation type="submission" date="2016-11" db="EMBL/GenBank/DDBJ databases">
        <authorList>
            <person name="Jaros S."/>
            <person name="Januszkiewicz K."/>
            <person name="Wedrychowicz H."/>
        </authorList>
    </citation>
    <scope>NUCLEOTIDE SEQUENCE [LARGE SCALE GENOMIC DNA]</scope>
    <source>
        <strain evidence="2 3">DSM 15930</strain>
    </source>
</reference>
<dbReference type="Gene3D" id="1.10.1200.10">
    <property type="entry name" value="ACP-like"/>
    <property type="match status" value="1"/>
</dbReference>
<dbReference type="InterPro" id="IPR009081">
    <property type="entry name" value="PP-bd_ACP"/>
</dbReference>
<protein>
    <submittedName>
        <fullName evidence="2">Phosphopantetheine attachment site</fullName>
    </submittedName>
</protein>
<accession>A0A1M7I8R6</accession>
<dbReference type="Pfam" id="PF00550">
    <property type="entry name" value="PP-binding"/>
    <property type="match status" value="1"/>
</dbReference>
<proteinExistence type="predicted"/>
<dbReference type="EMBL" id="FRCP01000009">
    <property type="protein sequence ID" value="SHM37039.1"/>
    <property type="molecule type" value="Genomic_DNA"/>
</dbReference>
<keyword evidence="3" id="KW-1185">Reference proteome</keyword>
<dbReference type="InterPro" id="IPR036736">
    <property type="entry name" value="ACP-like_sf"/>
</dbReference>
<evidence type="ECO:0000313" key="2">
    <source>
        <dbReference type="EMBL" id="SHM37039.1"/>
    </source>
</evidence>
<dbReference type="SUPFAM" id="SSF47336">
    <property type="entry name" value="ACP-like"/>
    <property type="match status" value="1"/>
</dbReference>
<evidence type="ECO:0000313" key="3">
    <source>
        <dbReference type="Proteomes" id="UP000184038"/>
    </source>
</evidence>
<feature type="domain" description="Carrier" evidence="1">
    <location>
        <begin position="1"/>
        <end position="66"/>
    </location>
</feature>
<organism evidence="2 3">
    <name type="scientific">Anaerosporobacter mobilis DSM 15930</name>
    <dbReference type="NCBI Taxonomy" id="1120996"/>
    <lineage>
        <taxon>Bacteria</taxon>
        <taxon>Bacillati</taxon>
        <taxon>Bacillota</taxon>
        <taxon>Clostridia</taxon>
        <taxon>Lachnospirales</taxon>
        <taxon>Lachnospiraceae</taxon>
        <taxon>Anaerosporobacter</taxon>
    </lineage>
</organism>
<sequence length="67" mass="7965">MDILSIPITDLENDDYLLNYGLRSINIVLFIKSLEQKFGFEFSDDDMILNNFKSINEIERLVKKYMK</sequence>